<keyword evidence="13" id="KW-1185">Reference proteome</keyword>
<dbReference type="GO" id="GO:0004519">
    <property type="term" value="F:endonuclease activity"/>
    <property type="evidence" value="ECO:0007669"/>
    <property type="project" value="UniProtKB-KW"/>
</dbReference>
<dbReference type="InterPro" id="IPR001878">
    <property type="entry name" value="Znf_CCHC"/>
</dbReference>
<dbReference type="InterPro" id="IPR001584">
    <property type="entry name" value="Integrase_cat-core"/>
</dbReference>
<dbReference type="Pfam" id="PF17921">
    <property type="entry name" value="Integrase_H2C2"/>
    <property type="match status" value="1"/>
</dbReference>
<accession>A0A1S3DIQ5</accession>
<dbReference type="Gene3D" id="3.10.10.10">
    <property type="entry name" value="HIV Type 1 Reverse Transcriptase, subunit A, domain 1"/>
    <property type="match status" value="1"/>
</dbReference>
<evidence type="ECO:0000256" key="7">
    <source>
        <dbReference type="ARBA" id="ARBA00022918"/>
    </source>
</evidence>
<keyword evidence="3" id="KW-0548">Nucleotidyltransferase</keyword>
<protein>
    <recommendedName>
        <fullName evidence="1">RNA-directed DNA polymerase</fullName>
        <ecNumber evidence="1">2.7.7.49</ecNumber>
    </recommendedName>
</protein>
<dbReference type="SUPFAM" id="SSF50630">
    <property type="entry name" value="Acid proteases"/>
    <property type="match status" value="1"/>
</dbReference>
<dbReference type="InterPro" id="IPR000477">
    <property type="entry name" value="RT_dom"/>
</dbReference>
<dbReference type="Gene3D" id="2.40.70.10">
    <property type="entry name" value="Acid Proteases"/>
    <property type="match status" value="1"/>
</dbReference>
<dbReference type="RefSeq" id="XP_008481793.2">
    <property type="nucleotide sequence ID" value="XM_008483571.2"/>
</dbReference>
<dbReference type="InterPro" id="IPR050951">
    <property type="entry name" value="Retrovirus_Pol_polyprotein"/>
</dbReference>
<dbReference type="SUPFAM" id="SSF53098">
    <property type="entry name" value="Ribonuclease H-like"/>
    <property type="match status" value="1"/>
</dbReference>
<dbReference type="InterPro" id="IPR021109">
    <property type="entry name" value="Peptidase_aspartic_dom_sf"/>
</dbReference>
<organism evidence="13 14">
    <name type="scientific">Diaphorina citri</name>
    <name type="common">Asian citrus psyllid</name>
    <dbReference type="NCBI Taxonomy" id="121845"/>
    <lineage>
        <taxon>Eukaryota</taxon>
        <taxon>Metazoa</taxon>
        <taxon>Ecdysozoa</taxon>
        <taxon>Arthropoda</taxon>
        <taxon>Hexapoda</taxon>
        <taxon>Insecta</taxon>
        <taxon>Pterygota</taxon>
        <taxon>Neoptera</taxon>
        <taxon>Paraneoptera</taxon>
        <taxon>Hemiptera</taxon>
        <taxon>Sternorrhyncha</taxon>
        <taxon>Psylloidea</taxon>
        <taxon>Psyllidae</taxon>
        <taxon>Diaphorininae</taxon>
        <taxon>Diaphorina</taxon>
    </lineage>
</organism>
<dbReference type="Gene3D" id="3.30.420.10">
    <property type="entry name" value="Ribonuclease H-like superfamily/Ribonuclease H"/>
    <property type="match status" value="1"/>
</dbReference>
<dbReference type="FunFam" id="3.30.70.270:FF:000020">
    <property type="entry name" value="Transposon Tf2-6 polyprotein-like Protein"/>
    <property type="match status" value="1"/>
</dbReference>
<dbReference type="GO" id="GO:0015074">
    <property type="term" value="P:DNA integration"/>
    <property type="evidence" value="ECO:0007669"/>
    <property type="project" value="InterPro"/>
</dbReference>
<dbReference type="PROSITE" id="PS50878">
    <property type="entry name" value="RT_POL"/>
    <property type="match status" value="1"/>
</dbReference>
<dbReference type="Gene3D" id="1.10.340.70">
    <property type="match status" value="1"/>
</dbReference>
<dbReference type="KEGG" id="dci:103518503"/>
<keyword evidence="4" id="KW-0540">Nuclease</keyword>
<dbReference type="Gene3D" id="3.30.70.270">
    <property type="match status" value="2"/>
</dbReference>
<dbReference type="PANTHER" id="PTHR37984:SF9">
    <property type="entry name" value="INTEGRASE CATALYTIC DOMAIN-CONTAINING PROTEIN"/>
    <property type="match status" value="1"/>
</dbReference>
<evidence type="ECO:0000256" key="6">
    <source>
        <dbReference type="ARBA" id="ARBA00022801"/>
    </source>
</evidence>
<feature type="compositionally biased region" description="Polar residues" evidence="9">
    <location>
        <begin position="1300"/>
        <end position="1319"/>
    </location>
</feature>
<keyword evidence="6" id="KW-0378">Hydrolase</keyword>
<name>A0A1S3DHJ7_DIACI</name>
<dbReference type="KEGG" id="dci:103518501"/>
<feature type="compositionally biased region" description="Acidic residues" evidence="9">
    <location>
        <begin position="1287"/>
        <end position="1299"/>
    </location>
</feature>
<evidence type="ECO:0000256" key="2">
    <source>
        <dbReference type="ARBA" id="ARBA00022679"/>
    </source>
</evidence>
<dbReference type="RefSeq" id="XP_008481794.1">
    <property type="nucleotide sequence ID" value="XM_008483572.3"/>
</dbReference>
<feature type="domain" description="Reverse transcriptase" evidence="11">
    <location>
        <begin position="449"/>
        <end position="626"/>
    </location>
</feature>
<dbReference type="CDD" id="cd01647">
    <property type="entry name" value="RT_LTR"/>
    <property type="match status" value="1"/>
</dbReference>
<dbReference type="GeneID" id="103518501"/>
<dbReference type="GeneID" id="103518504"/>
<dbReference type="InterPro" id="IPR043502">
    <property type="entry name" value="DNA/RNA_pol_sf"/>
</dbReference>
<dbReference type="Pfam" id="PF17917">
    <property type="entry name" value="RT_RNaseH"/>
    <property type="match status" value="1"/>
</dbReference>
<keyword evidence="5" id="KW-0255">Endonuclease</keyword>
<proteinExistence type="predicted"/>
<dbReference type="STRING" id="121845.A0A1S3DHJ7"/>
<evidence type="ECO:0000256" key="5">
    <source>
        <dbReference type="ARBA" id="ARBA00022759"/>
    </source>
</evidence>
<keyword evidence="8" id="KW-0863">Zinc-finger</keyword>
<keyword evidence="7" id="KW-0695">RNA-directed DNA polymerase</keyword>
<dbReference type="InterPro" id="IPR041588">
    <property type="entry name" value="Integrase_H2C2"/>
</dbReference>
<dbReference type="InterPro" id="IPR043128">
    <property type="entry name" value="Rev_trsase/Diguanyl_cyclase"/>
</dbReference>
<evidence type="ECO:0000259" key="10">
    <source>
        <dbReference type="PROSITE" id="PS50158"/>
    </source>
</evidence>
<dbReference type="InterPro" id="IPR036397">
    <property type="entry name" value="RNaseH_sf"/>
</dbReference>
<dbReference type="RefSeq" id="XP_008481791.1">
    <property type="nucleotide sequence ID" value="XM_008483569.3"/>
</dbReference>
<feature type="region of interest" description="Disordered" evidence="9">
    <location>
        <begin position="1263"/>
        <end position="1337"/>
    </location>
</feature>
<dbReference type="CDD" id="cd09274">
    <property type="entry name" value="RNase_HI_RT_Ty3"/>
    <property type="match status" value="1"/>
</dbReference>
<reference evidence="14 15" key="1">
    <citation type="submission" date="2025-04" db="UniProtKB">
        <authorList>
            <consortium name="RefSeq"/>
        </authorList>
    </citation>
    <scope>IDENTIFICATION</scope>
</reference>
<accession>A0A1S3DHJ7</accession>
<dbReference type="Gene3D" id="4.10.60.10">
    <property type="entry name" value="Zinc finger, CCHC-type"/>
    <property type="match status" value="1"/>
</dbReference>
<dbReference type="FunFam" id="3.30.420.10:FF:000063">
    <property type="entry name" value="Retrovirus-related Pol polyprotein from transposon 297-like Protein"/>
    <property type="match status" value="1"/>
</dbReference>
<keyword evidence="8" id="KW-0479">Metal-binding</keyword>
<dbReference type="SMART" id="SM00343">
    <property type="entry name" value="ZnF_C2HC"/>
    <property type="match status" value="2"/>
</dbReference>
<evidence type="ECO:0000256" key="1">
    <source>
        <dbReference type="ARBA" id="ARBA00012493"/>
    </source>
</evidence>
<evidence type="ECO:0000313" key="14">
    <source>
        <dbReference type="RefSeq" id="XP_008481791.1"/>
    </source>
</evidence>
<dbReference type="PROSITE" id="PS50158">
    <property type="entry name" value="ZF_CCHC"/>
    <property type="match status" value="1"/>
</dbReference>
<dbReference type="GO" id="GO:0008270">
    <property type="term" value="F:zinc ion binding"/>
    <property type="evidence" value="ECO:0007669"/>
    <property type="project" value="UniProtKB-KW"/>
</dbReference>
<keyword evidence="2" id="KW-0808">Transferase</keyword>
<feature type="compositionally biased region" description="Basic and acidic residues" evidence="9">
    <location>
        <begin position="1270"/>
        <end position="1286"/>
    </location>
</feature>
<evidence type="ECO:0000313" key="16">
    <source>
        <dbReference type="RefSeq" id="XP_008481794.1"/>
    </source>
</evidence>
<dbReference type="KEGG" id="dci:103518504"/>
<sequence length="1337" mass="153528">MPNNMHVTPIEAYDFSSDFPKWLTRFERYRVLSGLLTKSPEEQVCALLYSMGPQAEDIFDSFGLSPDDAKIYATVVDRFKSYFVPKANVIYERAVFNRRTQQVGEAVETFITDLHKLSQRCNYGPLRDELIRDQIVIGVLDRELSEMLQLDGDLTLATATTKVKQYETVKRQQETLFRPNQAVEEPSIDQVRFDRQTNRNPGHSRTNRFSRSRHESCYWCGYNVSHTRADCPAKNAKCLNCGKPGHFKVVCKQKMVKIVNNNSERTEDNSVLQVDVPIPKDNYDEWEITIKVNGVDVNFQIDSGADVTVLPSTLLKKGFENLRPSNQPLFAAGHTKLNVVGCKEVTLEYDNQIHTQTVYFISGLSRALLGKPAIRTLGLFQRIHEIGFSKQIPWKKLYADSFDKLGSIDGEYKIELNDDAKPYAITTPRTISIPLRPQIESELNRMVAEGVIEPVDYATDWCSPMVVVPKKNNTVRICVDLTRLNDNIKRQTHPLPRIDQELGLISGAQIFSKLDCVSGFWQIKLSEDSKDLTTFITPFGRYRYCRLPFGIKSAPEFFQKKLSSILVGLRNVIVHMDDILVWGTNISDHNICLQQVMERLRQHGVTLNGEKSVFYQTSVDYLGHTISPHGIKPTKERIEAILKLDVPRNQKELRSYLGVIGFILKYIPCSHDLLKPMYDLLKGDSEWFWGPDQQKSLENLQCVLKKDNTLALYDPNKETILTCDASTKGLGAVLSQIQSNGEVRPVYFCSRTLAGAEQHYANIEREALAITWACTRLEEFILGKDITIETDHKPLLQLLQTTQISELTPRIQRFRLRLMRYNYKLVYVPGKHLLCADFLSRNPIKSDTNHELTEDTRVYVKLLIQTIPTTDENLKNLQRAQENDILLERLREKISSEWNSIDANDPLLPYFHVRHEISFCDGLLMRGSRIIVPQALKNDMLHKCHKGHLGMNKAKLRAQNAVWWPNMLRDIEDFIKNCPVCVRFANNPHEPLLPTELPDRPWQIVSCDLFKQNNRWYLVASDLYSRYFELAPLNNCTSNEIINKLKACFSRYGIPEVLRADSAAQFLTPEFRKFSDQYSIHVNVSSPYHHQGNGAAEACVKIAKTLMNKNETEDSSLAMLCYRNTPIPGLHKSPAELMFGRRLRDVLPTHGMNLKHNSHDDASFRIRDQQRKSKYKENYDRRHGVRELPKLNIGDKVWITDLKRNGIVEGTAGVRSYWIRVGPRVLRRNRYSLKPLPNVQKSDGNCSNPIRSRVFRNSLFWRSSPTQSGQDRHEEVLEYEGSKIDETSDIEEETLENDTSEMSKTGYSSSTSQEPNLPRTSRYGRPLRAPDRYSPSF</sequence>
<dbReference type="PROSITE" id="PS50994">
    <property type="entry name" value="INTEGRASE"/>
    <property type="match status" value="1"/>
</dbReference>
<dbReference type="GO" id="GO:0003676">
    <property type="term" value="F:nucleic acid binding"/>
    <property type="evidence" value="ECO:0007669"/>
    <property type="project" value="InterPro"/>
</dbReference>
<dbReference type="GO" id="GO:0003964">
    <property type="term" value="F:RNA-directed DNA polymerase activity"/>
    <property type="evidence" value="ECO:0007669"/>
    <property type="project" value="UniProtKB-KW"/>
</dbReference>
<dbReference type="PANTHER" id="PTHR37984">
    <property type="entry name" value="PROTEIN CBG26694"/>
    <property type="match status" value="1"/>
</dbReference>
<dbReference type="GO" id="GO:0016787">
    <property type="term" value="F:hydrolase activity"/>
    <property type="evidence" value="ECO:0007669"/>
    <property type="project" value="UniProtKB-KW"/>
</dbReference>
<dbReference type="InterPro" id="IPR012337">
    <property type="entry name" value="RNaseH-like_sf"/>
</dbReference>
<evidence type="ECO:0000259" key="11">
    <source>
        <dbReference type="PROSITE" id="PS50878"/>
    </source>
</evidence>
<evidence type="ECO:0000313" key="15">
    <source>
        <dbReference type="RefSeq" id="XP_008481793.2"/>
    </source>
</evidence>
<dbReference type="EC" id="2.7.7.49" evidence="1"/>
<evidence type="ECO:0000256" key="4">
    <source>
        <dbReference type="ARBA" id="ARBA00022722"/>
    </source>
</evidence>
<dbReference type="OMA" id="WGCERFR"/>
<evidence type="ECO:0000256" key="9">
    <source>
        <dbReference type="SAM" id="MobiDB-lite"/>
    </source>
</evidence>
<evidence type="ECO:0000256" key="3">
    <source>
        <dbReference type="ARBA" id="ARBA00022695"/>
    </source>
</evidence>
<dbReference type="Pfam" id="PF00078">
    <property type="entry name" value="RVT_1"/>
    <property type="match status" value="1"/>
</dbReference>
<feature type="domain" description="Integrase catalytic" evidence="12">
    <location>
        <begin position="997"/>
        <end position="1097"/>
    </location>
</feature>
<dbReference type="InterPro" id="IPR041373">
    <property type="entry name" value="RT_RNaseH"/>
</dbReference>
<dbReference type="GO" id="GO:0042575">
    <property type="term" value="C:DNA polymerase complex"/>
    <property type="evidence" value="ECO:0007669"/>
    <property type="project" value="UniProtKB-ARBA"/>
</dbReference>
<dbReference type="SUPFAM" id="SSF56672">
    <property type="entry name" value="DNA/RNA polymerases"/>
    <property type="match status" value="1"/>
</dbReference>
<evidence type="ECO:0000259" key="12">
    <source>
        <dbReference type="PROSITE" id="PS50994"/>
    </source>
</evidence>
<keyword evidence="8" id="KW-0862">Zinc</keyword>
<dbReference type="FunFam" id="1.10.340.70:FF:000003">
    <property type="entry name" value="Protein CBG25708"/>
    <property type="match status" value="1"/>
</dbReference>
<evidence type="ECO:0000313" key="13">
    <source>
        <dbReference type="Proteomes" id="UP000079169"/>
    </source>
</evidence>
<feature type="domain" description="CCHC-type" evidence="10">
    <location>
        <begin position="237"/>
        <end position="253"/>
    </location>
</feature>
<dbReference type="Proteomes" id="UP000079169">
    <property type="component" value="Unplaced"/>
</dbReference>
<gene>
    <name evidence="14" type="primary">LOC103518501</name>
    <name evidence="15" type="synonym">LOC103518503</name>
    <name evidence="16" type="synonym">LOC103518504</name>
</gene>
<evidence type="ECO:0000256" key="8">
    <source>
        <dbReference type="PROSITE-ProRule" id="PRU00047"/>
    </source>
</evidence>
<dbReference type="PaxDb" id="121845-A0A1S3DHJ7"/>